<dbReference type="AlphaFoldDB" id="A0A150PGT8"/>
<reference evidence="3 4" key="1">
    <citation type="submission" date="2014-02" db="EMBL/GenBank/DDBJ databases">
        <title>The small core and large imbalanced accessory genome model reveals a collaborative survival strategy of Sorangium cellulosum strains in nature.</title>
        <authorList>
            <person name="Han K."/>
            <person name="Peng R."/>
            <person name="Blom J."/>
            <person name="Li Y.-Z."/>
        </authorList>
    </citation>
    <scope>NUCLEOTIDE SEQUENCE [LARGE SCALE GENOMIC DNA]</scope>
    <source>
        <strain evidence="3 4">So0157-18</strain>
    </source>
</reference>
<sequence length="334" mass="36095">MQRTPTSARAAICSWLSIAIVASRAAPAWAQAEAALPPWHEGVPEARKQAALELFMQGRDLHRRMVLGDAKKKYEEALALWEHPDLRFYLGRVLKMMGMPLLAYENLRLSLRWGPASLDPEDHEEARALMKELVERELAVVEVRCDEPGAAVLLDGRPWFVGPGSARRFVTPGEHVISARKEGYFPLVEPVVVLAGAQASGALTLSVDGIVTVRRWAAWKPWAVVGAGAGLGLAGAVLRWKADEHLEAAEQRFEETCTSNCAPTTTDTTSRGLTESRVATGLFIAGGATLAAGAVLVFLNLPRTYRSEDRGGVELRIVPAATGAIAGLSARLSF</sequence>
<evidence type="ECO:0000256" key="2">
    <source>
        <dbReference type="SAM" id="SignalP"/>
    </source>
</evidence>
<keyword evidence="2" id="KW-0732">Signal</keyword>
<dbReference type="EMBL" id="JELX01002596">
    <property type="protein sequence ID" value="KYF54866.1"/>
    <property type="molecule type" value="Genomic_DNA"/>
</dbReference>
<comment type="caution">
    <text evidence="3">The sequence shown here is derived from an EMBL/GenBank/DDBJ whole genome shotgun (WGS) entry which is preliminary data.</text>
</comment>
<feature type="transmembrane region" description="Helical" evidence="1">
    <location>
        <begin position="278"/>
        <end position="301"/>
    </location>
</feature>
<feature type="chain" id="PRO_5007565572" description="PEGA domain-containing protein" evidence="2">
    <location>
        <begin position="31"/>
        <end position="334"/>
    </location>
</feature>
<keyword evidence="1" id="KW-1133">Transmembrane helix</keyword>
<name>A0A150PGT8_SORCE</name>
<keyword evidence="1" id="KW-0812">Transmembrane</keyword>
<protein>
    <recommendedName>
        <fullName evidence="5">PEGA domain-containing protein</fullName>
    </recommendedName>
</protein>
<accession>A0A150PGT8</accession>
<feature type="signal peptide" evidence="2">
    <location>
        <begin position="1"/>
        <end position="30"/>
    </location>
</feature>
<evidence type="ECO:0008006" key="5">
    <source>
        <dbReference type="Google" id="ProtNLM"/>
    </source>
</evidence>
<evidence type="ECO:0000256" key="1">
    <source>
        <dbReference type="SAM" id="Phobius"/>
    </source>
</evidence>
<keyword evidence="1" id="KW-0472">Membrane</keyword>
<gene>
    <name evidence="3" type="ORF">BE04_24195</name>
</gene>
<proteinExistence type="predicted"/>
<evidence type="ECO:0000313" key="3">
    <source>
        <dbReference type="EMBL" id="KYF54866.1"/>
    </source>
</evidence>
<evidence type="ECO:0000313" key="4">
    <source>
        <dbReference type="Proteomes" id="UP000075604"/>
    </source>
</evidence>
<dbReference type="Proteomes" id="UP000075604">
    <property type="component" value="Unassembled WGS sequence"/>
</dbReference>
<organism evidence="3 4">
    <name type="scientific">Sorangium cellulosum</name>
    <name type="common">Polyangium cellulosum</name>
    <dbReference type="NCBI Taxonomy" id="56"/>
    <lineage>
        <taxon>Bacteria</taxon>
        <taxon>Pseudomonadati</taxon>
        <taxon>Myxococcota</taxon>
        <taxon>Polyangia</taxon>
        <taxon>Polyangiales</taxon>
        <taxon>Polyangiaceae</taxon>
        <taxon>Sorangium</taxon>
    </lineage>
</organism>